<gene>
    <name evidence="7" type="ORF">NOR_07700</name>
</gene>
<evidence type="ECO:0000256" key="4">
    <source>
        <dbReference type="PIRSR" id="PIRSR602401-1"/>
    </source>
</evidence>
<keyword evidence="6" id="KW-0472">Membrane</keyword>
<dbReference type="InterPro" id="IPR050121">
    <property type="entry name" value="Cytochrome_P450_monoxygenase"/>
</dbReference>
<dbReference type="EMBL" id="AZHC01000037">
    <property type="protein sequence ID" value="OAA36094.1"/>
    <property type="molecule type" value="Genomic_DNA"/>
</dbReference>
<feature type="transmembrane region" description="Helical" evidence="6">
    <location>
        <begin position="30"/>
        <end position="52"/>
    </location>
</feature>
<comment type="cofactor">
    <cofactor evidence="4">
        <name>heme</name>
        <dbReference type="ChEBI" id="CHEBI:30413"/>
    </cofactor>
</comment>
<evidence type="ECO:0000313" key="8">
    <source>
        <dbReference type="Proteomes" id="UP000243498"/>
    </source>
</evidence>
<dbReference type="OrthoDB" id="1470350at2759"/>
<dbReference type="GO" id="GO:0016705">
    <property type="term" value="F:oxidoreductase activity, acting on paired donors, with incorporation or reduction of molecular oxygen"/>
    <property type="evidence" value="ECO:0007669"/>
    <property type="project" value="InterPro"/>
</dbReference>
<accession>A0A166XRC6</accession>
<keyword evidence="2 4" id="KW-0479">Metal-binding</keyword>
<dbReference type="GO" id="GO:0005506">
    <property type="term" value="F:iron ion binding"/>
    <property type="evidence" value="ECO:0007669"/>
    <property type="project" value="InterPro"/>
</dbReference>
<keyword evidence="6" id="KW-1133">Transmembrane helix</keyword>
<protein>
    <submittedName>
        <fullName evidence="7">Cytochrome P450 78A3</fullName>
    </submittedName>
</protein>
<evidence type="ECO:0000256" key="6">
    <source>
        <dbReference type="SAM" id="Phobius"/>
    </source>
</evidence>
<keyword evidence="6" id="KW-0812">Transmembrane</keyword>
<feature type="binding site" description="axial binding residue" evidence="4">
    <location>
        <position position="505"/>
    </location>
    <ligand>
        <name>heme</name>
        <dbReference type="ChEBI" id="CHEBI:30413"/>
    </ligand>
    <ligandPart>
        <name>Fe</name>
        <dbReference type="ChEBI" id="CHEBI:18248"/>
    </ligandPart>
</feature>
<dbReference type="FunFam" id="1.10.630.10:FF:000051">
    <property type="entry name" value="Cytochrome P450 monooxygenase (Fum15)"/>
    <property type="match status" value="1"/>
</dbReference>
<dbReference type="PRINTS" id="PR00463">
    <property type="entry name" value="EP450I"/>
</dbReference>
<dbReference type="CDD" id="cd11069">
    <property type="entry name" value="CYP_FUM15-like"/>
    <property type="match status" value="1"/>
</dbReference>
<proteinExistence type="predicted"/>
<dbReference type="InterPro" id="IPR002401">
    <property type="entry name" value="Cyt_P450_E_grp-I"/>
</dbReference>
<dbReference type="Proteomes" id="UP000243498">
    <property type="component" value="Unassembled WGS sequence"/>
</dbReference>
<reference evidence="7 8" key="1">
    <citation type="journal article" date="2016" name="Genome Biol. Evol.">
        <title>Divergent and convergent evolution of fungal pathogenicity.</title>
        <authorList>
            <person name="Shang Y."/>
            <person name="Xiao G."/>
            <person name="Zheng P."/>
            <person name="Cen K."/>
            <person name="Zhan S."/>
            <person name="Wang C."/>
        </authorList>
    </citation>
    <scope>NUCLEOTIDE SEQUENCE [LARGE SCALE GENOMIC DNA]</scope>
    <source>
        <strain evidence="7 8">RCEF 4871</strain>
    </source>
</reference>
<evidence type="ECO:0000256" key="5">
    <source>
        <dbReference type="SAM" id="MobiDB-lite"/>
    </source>
</evidence>
<name>A0A166XRC6_METRR</name>
<dbReference type="GO" id="GO:0020037">
    <property type="term" value="F:heme binding"/>
    <property type="evidence" value="ECO:0007669"/>
    <property type="project" value="InterPro"/>
</dbReference>
<feature type="region of interest" description="Disordered" evidence="5">
    <location>
        <begin position="194"/>
        <end position="215"/>
    </location>
</feature>
<keyword evidence="3 4" id="KW-0408">Iron</keyword>
<dbReference type="GO" id="GO:0004497">
    <property type="term" value="F:monooxygenase activity"/>
    <property type="evidence" value="ECO:0007669"/>
    <property type="project" value="InterPro"/>
</dbReference>
<dbReference type="Pfam" id="PF00067">
    <property type="entry name" value="p450"/>
    <property type="match status" value="1"/>
</dbReference>
<dbReference type="OMA" id="WKHQRRT"/>
<feature type="compositionally biased region" description="Basic and acidic residues" evidence="5">
    <location>
        <begin position="194"/>
        <end position="211"/>
    </location>
</feature>
<dbReference type="InterPro" id="IPR036396">
    <property type="entry name" value="Cyt_P450_sf"/>
</dbReference>
<dbReference type="AlphaFoldDB" id="A0A166XRC6"/>
<keyword evidence="8" id="KW-1185">Reference proteome</keyword>
<organism evidence="7 8">
    <name type="scientific">Metarhizium rileyi (strain RCEF 4871)</name>
    <name type="common">Nomuraea rileyi</name>
    <dbReference type="NCBI Taxonomy" id="1649241"/>
    <lineage>
        <taxon>Eukaryota</taxon>
        <taxon>Fungi</taxon>
        <taxon>Dikarya</taxon>
        <taxon>Ascomycota</taxon>
        <taxon>Pezizomycotina</taxon>
        <taxon>Sordariomycetes</taxon>
        <taxon>Hypocreomycetidae</taxon>
        <taxon>Hypocreales</taxon>
        <taxon>Clavicipitaceae</taxon>
        <taxon>Metarhizium</taxon>
    </lineage>
</organism>
<dbReference type="PANTHER" id="PTHR24305">
    <property type="entry name" value="CYTOCHROME P450"/>
    <property type="match status" value="1"/>
</dbReference>
<dbReference type="PRINTS" id="PR00385">
    <property type="entry name" value="P450"/>
</dbReference>
<dbReference type="SUPFAM" id="SSF48264">
    <property type="entry name" value="Cytochrome P450"/>
    <property type="match status" value="1"/>
</dbReference>
<evidence type="ECO:0000256" key="1">
    <source>
        <dbReference type="ARBA" id="ARBA00022617"/>
    </source>
</evidence>
<evidence type="ECO:0000313" key="7">
    <source>
        <dbReference type="EMBL" id="OAA36094.1"/>
    </source>
</evidence>
<dbReference type="PANTHER" id="PTHR24305:SF227">
    <property type="entry name" value="P450, PUTATIVE (EUROFUNG)-RELATED"/>
    <property type="match status" value="1"/>
</dbReference>
<dbReference type="InterPro" id="IPR001128">
    <property type="entry name" value="Cyt_P450"/>
</dbReference>
<dbReference type="STRING" id="1081105.A0A166XRC6"/>
<dbReference type="Gene3D" id="1.10.630.10">
    <property type="entry name" value="Cytochrome P450"/>
    <property type="match status" value="1"/>
</dbReference>
<keyword evidence="1 4" id="KW-0349">Heme</keyword>
<evidence type="ECO:0000256" key="2">
    <source>
        <dbReference type="ARBA" id="ARBA00022723"/>
    </source>
</evidence>
<evidence type="ECO:0000256" key="3">
    <source>
        <dbReference type="ARBA" id="ARBA00023004"/>
    </source>
</evidence>
<sequence>MGNFLIQGLVAAGAASYVLQKRAPHYSLGLWTTASALFFAYFFLVQLWRIIVYPRFFSPLRRLPHPPNGHWLWDQTGRILKEPTGFPMREWVDNIPNAGLIRYSTWFEQRVLVTNPKGLAEVLVTKNYDFEKPKQFSQSLGRFLGRGILFAEGDEHKRQRKNLMPAFAFRHIKNLYPTFWRKAREMAQVLSATIKEDSRRDGTTEEKKKASGDPAAVEHAPGAIEVYDWNSRATLDIIGVSGMGRDFNSLHDPSNKLNQTYKSIFNPGRVGNLIRLVAIFIPIQLLRLLPLRRNTETSQASSYIKQVCRDLITEKRARLEAQKQRSKTDIDILSVALESGGFSDEDLVNQMMTFLIAGHETTATAMTWAVYELCKHPSIQQKLRDEVRSKLPPLDDDVTAAQIDDCPYLQAFCNEVLRVWSPVPLTLRVAARDTSIVGQFIPRGTPVILCPWAVNLSRQLWGPDAHEFKPERWLDDDVVDGHTNNRGSAESNYAFLTFLHGPRSCIGQKFAQAEFACLVAAWAARFETRFEEGGALAGGEEPRISTGITSRPKGGLWVQLKEADG</sequence>
<comment type="caution">
    <text evidence="7">The sequence shown here is derived from an EMBL/GenBank/DDBJ whole genome shotgun (WGS) entry which is preliminary data.</text>
</comment>